<dbReference type="GeneID" id="93647012"/>
<keyword evidence="5" id="KW-0687">Ribonucleoprotein</keyword>
<evidence type="ECO:0000313" key="7">
    <source>
        <dbReference type="EMBL" id="OAG29529.1"/>
    </source>
</evidence>
<dbReference type="GO" id="GO:0003723">
    <property type="term" value="F:RNA binding"/>
    <property type="evidence" value="ECO:0007669"/>
    <property type="project" value="TreeGrafter"/>
</dbReference>
<evidence type="ECO:0000256" key="1">
    <source>
        <dbReference type="ARBA" id="ARBA00004496"/>
    </source>
</evidence>
<gene>
    <name evidence="7" type="ORF">NEDG_00662</name>
</gene>
<keyword evidence="3" id="KW-0963">Cytoplasm</keyword>
<dbReference type="InterPro" id="IPR037447">
    <property type="entry name" value="Ribosomal_eS10"/>
</dbReference>
<protein>
    <submittedName>
        <fullName evidence="7">Small subunit ribosomal protein S1e</fullName>
    </submittedName>
</protein>
<evidence type="ECO:0000256" key="2">
    <source>
        <dbReference type="ARBA" id="ARBA00007278"/>
    </source>
</evidence>
<evidence type="ECO:0000256" key="3">
    <source>
        <dbReference type="ARBA" id="ARBA00022490"/>
    </source>
</evidence>
<dbReference type="PANTHER" id="PTHR12146:SF0">
    <property type="entry name" value="RIBOSOMAL PROTEIN S10"/>
    <property type="match status" value="1"/>
</dbReference>
<dbReference type="Gene3D" id="1.10.10.10">
    <property type="entry name" value="Winged helix-like DNA-binding domain superfamily/Winged helix DNA-binding domain"/>
    <property type="match status" value="1"/>
</dbReference>
<proteinExistence type="inferred from homology"/>
<dbReference type="GO" id="GO:0003735">
    <property type="term" value="F:structural constituent of ribosome"/>
    <property type="evidence" value="ECO:0007669"/>
    <property type="project" value="TreeGrafter"/>
</dbReference>
<name>A0A177EEW1_9MICR</name>
<evidence type="ECO:0000256" key="4">
    <source>
        <dbReference type="ARBA" id="ARBA00022980"/>
    </source>
</evidence>
<comment type="caution">
    <text evidence="7">The sequence shown here is derived from an EMBL/GenBank/DDBJ whole genome shotgun (WGS) entry which is preliminary data.</text>
</comment>
<dbReference type="STRING" id="1805483.A0A177EEW1"/>
<comment type="similarity">
    <text evidence="2">Belongs to the eukaryotic ribosomal protein eS10 family.</text>
</comment>
<reference evidence="7 8" key="1">
    <citation type="submission" date="2016-02" db="EMBL/GenBank/DDBJ databases">
        <title>Discovery of a natural microsporidian pathogen with a broad tissue tropism in Caenorhabditis elegans.</title>
        <authorList>
            <person name="Luallen R.J."/>
            <person name="Reinke A.W."/>
            <person name="Tong L."/>
            <person name="Botts M.R."/>
            <person name="Felix M.-A."/>
            <person name="Troemel E.R."/>
        </authorList>
    </citation>
    <scope>NUCLEOTIDE SEQUENCE [LARGE SCALE GENOMIC DNA]</scope>
    <source>
        <strain evidence="7 8">JUm2807</strain>
    </source>
</reference>
<dbReference type="GO" id="GO:0022627">
    <property type="term" value="C:cytosolic small ribosomal subunit"/>
    <property type="evidence" value="ECO:0007669"/>
    <property type="project" value="TreeGrafter"/>
</dbReference>
<evidence type="ECO:0000256" key="5">
    <source>
        <dbReference type="ARBA" id="ARBA00023274"/>
    </source>
</evidence>
<evidence type="ECO:0000313" key="8">
    <source>
        <dbReference type="Proteomes" id="UP000185944"/>
    </source>
</evidence>
<comment type="subcellular location">
    <subcellularLocation>
        <location evidence="1">Cytoplasm</location>
    </subcellularLocation>
</comment>
<dbReference type="Proteomes" id="UP000185944">
    <property type="component" value="Unassembled WGS sequence"/>
</dbReference>
<evidence type="ECO:0000259" key="6">
    <source>
        <dbReference type="Pfam" id="PF03501"/>
    </source>
</evidence>
<keyword evidence="8" id="KW-1185">Reference proteome</keyword>
<organism evidence="7 8">
    <name type="scientific">Nematocida displodere</name>
    <dbReference type="NCBI Taxonomy" id="1805483"/>
    <lineage>
        <taxon>Eukaryota</taxon>
        <taxon>Fungi</taxon>
        <taxon>Fungi incertae sedis</taxon>
        <taxon>Microsporidia</taxon>
        <taxon>Nematocida</taxon>
    </lineage>
</organism>
<sequence>MIIPTQEIKKVHEFIFTNGCIVVEDKSTLENHPMIDVTNHKVMKIVKSMNSKGLFDREFIWKHAYYTLNHTGIQWLRNKLYLGAEEYPATHSAMPLESEKEVAAEEATMFRRG</sequence>
<dbReference type="OrthoDB" id="5211809at2759"/>
<dbReference type="RefSeq" id="XP_067544177.1">
    <property type="nucleotide sequence ID" value="XM_067688080.1"/>
</dbReference>
<dbReference type="EMBL" id="LTDL01000040">
    <property type="protein sequence ID" value="OAG29529.1"/>
    <property type="molecule type" value="Genomic_DNA"/>
</dbReference>
<dbReference type="InterPro" id="IPR005326">
    <property type="entry name" value="Plectin_eS10_N"/>
</dbReference>
<accession>A0A177EEW1</accession>
<dbReference type="PANTHER" id="PTHR12146">
    <property type="entry name" value="40S RIBOSOMAL PROTEIN S10"/>
    <property type="match status" value="1"/>
</dbReference>
<dbReference type="AlphaFoldDB" id="A0A177EEW1"/>
<dbReference type="VEuPathDB" id="MicrosporidiaDB:NEDG_00662"/>
<dbReference type="Pfam" id="PF03501">
    <property type="entry name" value="S10_plectin"/>
    <property type="match status" value="1"/>
</dbReference>
<dbReference type="InterPro" id="IPR036388">
    <property type="entry name" value="WH-like_DNA-bd_sf"/>
</dbReference>
<keyword evidence="4 7" id="KW-0689">Ribosomal protein</keyword>
<feature type="domain" description="Plectin/eS10 N-terminal" evidence="6">
    <location>
        <begin position="3"/>
        <end position="92"/>
    </location>
</feature>